<sequence>MATTLHQVMTLILLFHVIITVLVAGRDIPNTNLNKHEVAKHPESLINHDRGYLIPGVGRGIKPKCKDGFNPFTYNPITGGNNGGILGGHGVPRFGGVGGRSFVPGGDDTFVPNPGFEVPNPGRASTAPGPISN</sequence>
<dbReference type="AlphaFoldDB" id="A0A251RTS9"/>
<evidence type="ECO:0000313" key="3">
    <source>
        <dbReference type="EMBL" id="KAF5764550.1"/>
    </source>
</evidence>
<feature type="signal peptide" evidence="2">
    <location>
        <begin position="1"/>
        <end position="25"/>
    </location>
</feature>
<reference evidence="3 5" key="1">
    <citation type="journal article" date="2017" name="Nature">
        <title>The sunflower genome provides insights into oil metabolism, flowering and Asterid evolution.</title>
        <authorList>
            <person name="Badouin H."/>
            <person name="Gouzy J."/>
            <person name="Grassa C.J."/>
            <person name="Murat F."/>
            <person name="Staton S.E."/>
            <person name="Cottret L."/>
            <person name="Lelandais-Briere C."/>
            <person name="Owens G.L."/>
            <person name="Carrere S."/>
            <person name="Mayjonade B."/>
            <person name="Legrand L."/>
            <person name="Gill N."/>
            <person name="Kane N.C."/>
            <person name="Bowers J.E."/>
            <person name="Hubner S."/>
            <person name="Bellec A."/>
            <person name="Berard A."/>
            <person name="Berges H."/>
            <person name="Blanchet N."/>
            <person name="Boniface M.C."/>
            <person name="Brunel D."/>
            <person name="Catrice O."/>
            <person name="Chaidir N."/>
            <person name="Claudel C."/>
            <person name="Donnadieu C."/>
            <person name="Faraut T."/>
            <person name="Fievet G."/>
            <person name="Helmstetter N."/>
            <person name="King M."/>
            <person name="Knapp S.J."/>
            <person name="Lai Z."/>
            <person name="Le Paslier M.C."/>
            <person name="Lippi Y."/>
            <person name="Lorenzon L."/>
            <person name="Mandel J.R."/>
            <person name="Marage G."/>
            <person name="Marchand G."/>
            <person name="Marquand E."/>
            <person name="Bret-Mestries E."/>
            <person name="Morien E."/>
            <person name="Nambeesan S."/>
            <person name="Nguyen T."/>
            <person name="Pegot-Espagnet P."/>
            <person name="Pouilly N."/>
            <person name="Raftis F."/>
            <person name="Sallet E."/>
            <person name="Schiex T."/>
            <person name="Thomas J."/>
            <person name="Vandecasteele C."/>
            <person name="Vares D."/>
            <person name="Vear F."/>
            <person name="Vautrin S."/>
            <person name="Crespi M."/>
            <person name="Mangin B."/>
            <person name="Burke J.M."/>
            <person name="Salse J."/>
            <person name="Munos S."/>
            <person name="Vincourt P."/>
            <person name="Rieseberg L.H."/>
            <person name="Langlade N.B."/>
        </authorList>
    </citation>
    <scope>NUCLEOTIDE SEQUENCE [LARGE SCALE GENOMIC DNA]</scope>
    <source>
        <strain evidence="5">cv. SF193</strain>
        <tissue evidence="3">Leaves</tissue>
    </source>
</reference>
<feature type="region of interest" description="Disordered" evidence="1">
    <location>
        <begin position="113"/>
        <end position="133"/>
    </location>
</feature>
<proteinExistence type="predicted"/>
<dbReference type="Gramene" id="mRNA:HanXRQr2_Chr15g0693391">
    <property type="protein sequence ID" value="CDS:HanXRQr2_Chr15g0693391.1"/>
    <property type="gene ID" value="HanXRQr2_Chr15g0693391"/>
</dbReference>
<dbReference type="EMBL" id="CM007906">
    <property type="protein sequence ID" value="OTF87274.1"/>
    <property type="molecule type" value="Genomic_DNA"/>
</dbReference>
<dbReference type="EMBL" id="MNCJ02000330">
    <property type="protein sequence ID" value="KAF5764550.1"/>
    <property type="molecule type" value="Genomic_DNA"/>
</dbReference>
<reference evidence="3" key="3">
    <citation type="submission" date="2020-06" db="EMBL/GenBank/DDBJ databases">
        <title>Helianthus annuus Genome sequencing and assembly Release 2.</title>
        <authorList>
            <person name="Gouzy J."/>
            <person name="Langlade N."/>
            <person name="Munos S."/>
        </authorList>
    </citation>
    <scope>NUCLEOTIDE SEQUENCE</scope>
    <source>
        <tissue evidence="3">Leaves</tissue>
    </source>
</reference>
<dbReference type="OMA" id="MANRRDI"/>
<evidence type="ECO:0000256" key="1">
    <source>
        <dbReference type="SAM" id="MobiDB-lite"/>
    </source>
</evidence>
<dbReference type="InParanoid" id="A0A251RTS9"/>
<dbReference type="InterPro" id="IPR034565">
    <property type="entry name" value="Put_cell_wall"/>
</dbReference>
<dbReference type="PANTHER" id="PTHR36733:SF1">
    <property type="entry name" value="CELL WALL PROTEIN-RELATED"/>
    <property type="match status" value="1"/>
</dbReference>
<accession>A0A251RTS9</accession>
<evidence type="ECO:0000313" key="4">
    <source>
        <dbReference type="EMBL" id="OTF87274.1"/>
    </source>
</evidence>
<reference evidence="4" key="2">
    <citation type="submission" date="2017-02" db="EMBL/GenBank/DDBJ databases">
        <title>Sunflower complete genome.</title>
        <authorList>
            <person name="Langlade N."/>
            <person name="Munos S."/>
        </authorList>
    </citation>
    <scope>NUCLEOTIDE SEQUENCE [LARGE SCALE GENOMIC DNA]</scope>
    <source>
        <tissue evidence="4">Leaves</tissue>
    </source>
</reference>
<protein>
    <submittedName>
        <fullName evidence="3">Cell wall protein</fullName>
    </submittedName>
</protein>
<evidence type="ECO:0000256" key="2">
    <source>
        <dbReference type="SAM" id="SignalP"/>
    </source>
</evidence>
<organism evidence="4 5">
    <name type="scientific">Helianthus annuus</name>
    <name type="common">Common sunflower</name>
    <dbReference type="NCBI Taxonomy" id="4232"/>
    <lineage>
        <taxon>Eukaryota</taxon>
        <taxon>Viridiplantae</taxon>
        <taxon>Streptophyta</taxon>
        <taxon>Embryophyta</taxon>
        <taxon>Tracheophyta</taxon>
        <taxon>Spermatophyta</taxon>
        <taxon>Magnoliopsida</taxon>
        <taxon>eudicotyledons</taxon>
        <taxon>Gunneridae</taxon>
        <taxon>Pentapetalae</taxon>
        <taxon>asterids</taxon>
        <taxon>campanulids</taxon>
        <taxon>Asterales</taxon>
        <taxon>Asteraceae</taxon>
        <taxon>Asteroideae</taxon>
        <taxon>Heliantheae alliance</taxon>
        <taxon>Heliantheae</taxon>
        <taxon>Helianthus</taxon>
    </lineage>
</organism>
<name>A0A251RTS9_HELAN</name>
<dbReference type="Proteomes" id="UP000215914">
    <property type="component" value="Chromosome 17"/>
</dbReference>
<dbReference type="FunCoup" id="A0A251RTS9">
    <property type="interactions" value="5"/>
</dbReference>
<dbReference type="OrthoDB" id="1931827at2759"/>
<dbReference type="PANTHER" id="PTHR36733">
    <property type="entry name" value="CELL WALL PROTEIN-RELATED"/>
    <property type="match status" value="1"/>
</dbReference>
<evidence type="ECO:0000313" key="5">
    <source>
        <dbReference type="Proteomes" id="UP000215914"/>
    </source>
</evidence>
<gene>
    <name evidence="4" type="ORF">HannXRQ_Chr17g0559971</name>
    <name evidence="3" type="ORF">HanXRQr2_Chr15g0693391</name>
</gene>
<keyword evidence="5" id="KW-1185">Reference proteome</keyword>
<keyword evidence="2" id="KW-0732">Signal</keyword>
<feature type="chain" id="PRO_5041166606" evidence="2">
    <location>
        <begin position="26"/>
        <end position="133"/>
    </location>
</feature>